<accession>A0A838BFK4</accession>
<evidence type="ECO:0000256" key="1">
    <source>
        <dbReference type="ARBA" id="ARBA00006817"/>
    </source>
</evidence>
<evidence type="ECO:0000313" key="4">
    <source>
        <dbReference type="Proteomes" id="UP000558284"/>
    </source>
</evidence>
<dbReference type="Pfam" id="PF08327">
    <property type="entry name" value="AHSA1"/>
    <property type="match status" value="1"/>
</dbReference>
<dbReference type="InterPro" id="IPR023393">
    <property type="entry name" value="START-like_dom_sf"/>
</dbReference>
<evidence type="ECO:0000259" key="2">
    <source>
        <dbReference type="Pfam" id="PF08327"/>
    </source>
</evidence>
<dbReference type="EMBL" id="JACDTY010000031">
    <property type="protein sequence ID" value="MBA1144993.1"/>
    <property type="molecule type" value="Genomic_DNA"/>
</dbReference>
<dbReference type="CDD" id="cd07814">
    <property type="entry name" value="SRPBCC_CalC_Aha1-like"/>
    <property type="match status" value="1"/>
</dbReference>
<dbReference type="SUPFAM" id="SSF55961">
    <property type="entry name" value="Bet v1-like"/>
    <property type="match status" value="1"/>
</dbReference>
<name>A0A838BFK4_9HYPH</name>
<gene>
    <name evidence="3" type="ORF">H0241_32895</name>
</gene>
<comment type="caution">
    <text evidence="3">The sequence shown here is derived from an EMBL/GenBank/DDBJ whole genome shotgun (WGS) entry which is preliminary data.</text>
</comment>
<sequence length="147" mass="16467">MADLFTPDLSARPHDAQVVRAMRARPEAIYKSFTAGWEGWFALPGGLIAKPVPQGQLFFVVEHEGQRHPHYGRFLTLQPNRKVELTWLTGKSGTQGAETVLSVDIEPRDDGCTVTLRHRGFYDQDRADGHGKSWEQILANLDARLTA</sequence>
<dbReference type="RefSeq" id="WP_181061925.1">
    <property type="nucleotide sequence ID" value="NZ_JACDTY010000031.1"/>
</dbReference>
<proteinExistence type="inferred from homology"/>
<evidence type="ECO:0000313" key="3">
    <source>
        <dbReference type="EMBL" id="MBA1144993.1"/>
    </source>
</evidence>
<dbReference type="InterPro" id="IPR013538">
    <property type="entry name" value="ASHA1/2-like_C"/>
</dbReference>
<comment type="similarity">
    <text evidence="1">Belongs to the AHA1 family.</text>
</comment>
<reference evidence="3 4" key="1">
    <citation type="submission" date="2020-07" db="EMBL/GenBank/DDBJ databases">
        <title>Definition of the novel symbiovar canariense within Mesorhizobium novociceri, a new species of genus Mesorhizobium nodulating Cicer canariense in the Caldera de Taburiente National Park (La Palma, Canary Islands).</title>
        <authorList>
            <person name="Leon-Barrios M."/>
            <person name="Perez-Yepez J."/>
            <person name="Flores-Felix J.D."/>
            <person name="Ramirez-Baena M.H."/>
            <person name="Pulido-Suarez L."/>
            <person name="Igual J.M."/>
            <person name="Velazquez E."/>
            <person name="Peix A."/>
        </authorList>
    </citation>
    <scope>NUCLEOTIDE SEQUENCE [LARGE SCALE GENOMIC DNA]</scope>
    <source>
        <strain evidence="3 4">CCANP35</strain>
    </source>
</reference>
<feature type="domain" description="Activator of Hsp90 ATPase homologue 1/2-like C-terminal" evidence="2">
    <location>
        <begin position="24"/>
        <end position="145"/>
    </location>
</feature>
<dbReference type="Gene3D" id="3.30.530.20">
    <property type="match status" value="1"/>
</dbReference>
<dbReference type="AlphaFoldDB" id="A0A838BFK4"/>
<dbReference type="Proteomes" id="UP000558284">
    <property type="component" value="Unassembled WGS sequence"/>
</dbReference>
<organism evidence="3 4">
    <name type="scientific">Mesorhizobium neociceri</name>
    <dbReference type="NCBI Taxonomy" id="1307853"/>
    <lineage>
        <taxon>Bacteria</taxon>
        <taxon>Pseudomonadati</taxon>
        <taxon>Pseudomonadota</taxon>
        <taxon>Alphaproteobacteria</taxon>
        <taxon>Hyphomicrobiales</taxon>
        <taxon>Phyllobacteriaceae</taxon>
        <taxon>Mesorhizobium</taxon>
    </lineage>
</organism>
<keyword evidence="4" id="KW-1185">Reference proteome</keyword>
<protein>
    <submittedName>
        <fullName evidence="3">SRPBCC domain-containing protein</fullName>
    </submittedName>
</protein>